<dbReference type="AlphaFoldDB" id="A0A317YH12"/>
<gene>
    <name evidence="8" type="ORF">Zm00014a_044565</name>
</gene>
<keyword evidence="4" id="KW-0158">Chromosome</keyword>
<dbReference type="PANTHER" id="PTHR14582">
    <property type="entry name" value="INNER KINETOCHORE SUBUNIT MAL2"/>
    <property type="match status" value="1"/>
</dbReference>
<dbReference type="PANTHER" id="PTHR14582:SF1">
    <property type="entry name" value="CENTROMERE PROTEIN O"/>
    <property type="match status" value="1"/>
</dbReference>
<evidence type="ECO:0000256" key="1">
    <source>
        <dbReference type="ARBA" id="ARBA00004123"/>
    </source>
</evidence>
<dbReference type="Pfam" id="PF09496">
    <property type="entry name" value="CENP-O"/>
    <property type="match status" value="1"/>
</dbReference>
<evidence type="ECO:0000313" key="8">
    <source>
        <dbReference type="EMBL" id="PWZ57853.1"/>
    </source>
</evidence>
<comment type="similarity">
    <text evidence="3">Belongs to the CENP-O/MCM21 family.</text>
</comment>
<keyword evidence="6" id="KW-0137">Centromere</keyword>
<comment type="caution">
    <text evidence="8">The sequence shown here is derived from an EMBL/GenBank/DDBJ whole genome shotgun (WGS) entry which is preliminary data.</text>
</comment>
<keyword evidence="5" id="KW-0539">Nucleus</keyword>
<organism evidence="8">
    <name type="scientific">Zea mays</name>
    <name type="common">Maize</name>
    <dbReference type="NCBI Taxonomy" id="4577"/>
    <lineage>
        <taxon>Eukaryota</taxon>
        <taxon>Viridiplantae</taxon>
        <taxon>Streptophyta</taxon>
        <taxon>Embryophyta</taxon>
        <taxon>Tracheophyta</taxon>
        <taxon>Spermatophyta</taxon>
        <taxon>Magnoliopsida</taxon>
        <taxon>Liliopsida</taxon>
        <taxon>Poales</taxon>
        <taxon>Poaceae</taxon>
        <taxon>PACMAD clade</taxon>
        <taxon>Panicoideae</taxon>
        <taxon>Andropogonodae</taxon>
        <taxon>Andropogoneae</taxon>
        <taxon>Tripsacinae</taxon>
        <taxon>Zea</taxon>
    </lineage>
</organism>
<dbReference type="GO" id="GO:0000776">
    <property type="term" value="C:kinetochore"/>
    <property type="evidence" value="ECO:0007669"/>
    <property type="project" value="InterPro"/>
</dbReference>
<evidence type="ECO:0000256" key="7">
    <source>
        <dbReference type="SAM" id="Phobius"/>
    </source>
</evidence>
<proteinExistence type="inferred from homology"/>
<evidence type="ECO:0000256" key="6">
    <source>
        <dbReference type="ARBA" id="ARBA00023328"/>
    </source>
</evidence>
<reference evidence="8" key="1">
    <citation type="journal article" date="2018" name="Nat. Genet.">
        <title>Extensive intraspecific gene order and gene structural variations between Mo17 and other maize genomes.</title>
        <authorList>
            <person name="Sun S."/>
            <person name="Zhou Y."/>
            <person name="Chen J."/>
            <person name="Shi J."/>
            <person name="Zhao H."/>
            <person name="Zhao H."/>
            <person name="Song W."/>
            <person name="Zhang M."/>
            <person name="Cui Y."/>
            <person name="Dong X."/>
            <person name="Liu H."/>
            <person name="Ma X."/>
            <person name="Jiao Y."/>
            <person name="Wang B."/>
            <person name="Wei X."/>
            <person name="Stein J.C."/>
            <person name="Glaubitz J.C."/>
            <person name="Lu F."/>
            <person name="Yu G."/>
            <person name="Liang C."/>
            <person name="Fengler K."/>
            <person name="Li B."/>
            <person name="Rafalski A."/>
            <person name="Schnable P.S."/>
            <person name="Ware D.H."/>
            <person name="Buckler E.S."/>
            <person name="Lai J."/>
        </authorList>
    </citation>
    <scope>NUCLEOTIDE SEQUENCE [LARGE SCALE GENOMIC DNA]</scope>
    <source>
        <tissue evidence="8">Seedling</tissue>
    </source>
</reference>
<keyword evidence="7" id="KW-0812">Transmembrane</keyword>
<evidence type="ECO:0000256" key="4">
    <source>
        <dbReference type="ARBA" id="ARBA00022454"/>
    </source>
</evidence>
<feature type="transmembrane region" description="Helical" evidence="7">
    <location>
        <begin position="119"/>
        <end position="139"/>
    </location>
</feature>
<dbReference type="InterPro" id="IPR018464">
    <property type="entry name" value="CENP-O"/>
</dbReference>
<keyword evidence="7" id="KW-1133">Transmembrane helix</keyword>
<dbReference type="EMBL" id="NCVQ01000001">
    <property type="protein sequence ID" value="PWZ57853.1"/>
    <property type="molecule type" value="Genomic_DNA"/>
</dbReference>
<name>A0A317YH12_MAIZE</name>
<evidence type="ECO:0000256" key="5">
    <source>
        <dbReference type="ARBA" id="ARBA00023242"/>
    </source>
</evidence>
<evidence type="ECO:0000256" key="2">
    <source>
        <dbReference type="ARBA" id="ARBA00004584"/>
    </source>
</evidence>
<evidence type="ECO:0000256" key="3">
    <source>
        <dbReference type="ARBA" id="ARBA00007321"/>
    </source>
</evidence>
<comment type="subcellular location">
    <subcellularLocation>
        <location evidence="2">Chromosome</location>
        <location evidence="2">Centromere</location>
    </subcellularLocation>
    <subcellularLocation>
        <location evidence="1">Nucleus</location>
    </subcellularLocation>
</comment>
<dbReference type="ExpressionAtlas" id="A0A317YH12">
    <property type="expression patterns" value="baseline and differential"/>
</dbReference>
<protein>
    <submittedName>
        <fullName evidence="8">Uncharacterized protein</fullName>
    </submittedName>
</protein>
<dbReference type="Proteomes" id="UP000251960">
    <property type="component" value="Chromosome 1"/>
</dbReference>
<keyword evidence="7" id="KW-0472">Membrane</keyword>
<dbReference type="GO" id="GO:0005634">
    <property type="term" value="C:nucleus"/>
    <property type="evidence" value="ECO:0007669"/>
    <property type="project" value="UniProtKB-SubCell"/>
</dbReference>
<feature type="transmembrane region" description="Helical" evidence="7">
    <location>
        <begin position="6"/>
        <end position="27"/>
    </location>
</feature>
<accession>A0A317YH12</accession>
<sequence length="227" mass="26390">MLCKTTILLHIFVFTLGILISSFLSAYRKNLRLHGLLKPKTSQKCCAVNHIVHWRIVDMFFWHSVEISINDDEWNDGLLATIREKVHMEADRKAMSNQVNVPADLSFQSRTTYRIRNKVACAPQIIAFFIALYLVSMHAELGAPWLSIAWMELGLAYREPCEIFHCVLESKSFLEKMIMIEHTLPFFLPVRELESDLLSSNSIKFIDHLEEILQAYIDRREQVSISY</sequence>